<gene>
    <name evidence="1" type="ORF">OCTVUL_1B021702</name>
</gene>
<dbReference type="Proteomes" id="UP001162480">
    <property type="component" value="Chromosome 10"/>
</dbReference>
<protein>
    <submittedName>
        <fullName evidence="1">Uncharacterized protein</fullName>
    </submittedName>
</protein>
<dbReference type="EMBL" id="OX597823">
    <property type="protein sequence ID" value="CAI9728935.1"/>
    <property type="molecule type" value="Genomic_DNA"/>
</dbReference>
<evidence type="ECO:0000313" key="1">
    <source>
        <dbReference type="EMBL" id="CAI9728935.1"/>
    </source>
</evidence>
<proteinExistence type="predicted"/>
<organism evidence="1 2">
    <name type="scientific">Octopus vulgaris</name>
    <name type="common">Common octopus</name>
    <dbReference type="NCBI Taxonomy" id="6645"/>
    <lineage>
        <taxon>Eukaryota</taxon>
        <taxon>Metazoa</taxon>
        <taxon>Spiralia</taxon>
        <taxon>Lophotrochozoa</taxon>
        <taxon>Mollusca</taxon>
        <taxon>Cephalopoda</taxon>
        <taxon>Coleoidea</taxon>
        <taxon>Octopodiformes</taxon>
        <taxon>Octopoda</taxon>
        <taxon>Incirrata</taxon>
        <taxon>Octopodidae</taxon>
        <taxon>Octopus</taxon>
    </lineage>
</organism>
<accession>A0AA36B6S1</accession>
<name>A0AA36B6S1_OCTVU</name>
<keyword evidence="2" id="KW-1185">Reference proteome</keyword>
<sequence length="154" mass="17683">MVFKRISHHDTQRACLDISSHHLWRFFDYDELTVNMHLKDNMENYTNMLGRIKLGSPLDSDIQVLNELRIEPNSKASLEQVAYKMCELTQTTDFSIVCIMPLNESVLELNNVMLDKLGISTVEIAAVDSSIRQIKGQKKKTKSKKLTSKVKKII</sequence>
<evidence type="ECO:0000313" key="2">
    <source>
        <dbReference type="Proteomes" id="UP001162480"/>
    </source>
</evidence>
<reference evidence="1" key="1">
    <citation type="submission" date="2023-08" db="EMBL/GenBank/DDBJ databases">
        <authorList>
            <person name="Alioto T."/>
            <person name="Alioto T."/>
            <person name="Gomez Garrido J."/>
        </authorList>
    </citation>
    <scope>NUCLEOTIDE SEQUENCE</scope>
</reference>
<dbReference type="AlphaFoldDB" id="A0AA36B6S1"/>